<proteinExistence type="inferred from homology"/>
<evidence type="ECO:0000313" key="8">
    <source>
        <dbReference type="EMBL" id="ADO71939.1"/>
    </source>
</evidence>
<dbReference type="InterPro" id="IPR000873">
    <property type="entry name" value="AMP-dep_synth/lig_dom"/>
</dbReference>
<dbReference type="InterPro" id="IPR036736">
    <property type="entry name" value="ACP-like_sf"/>
</dbReference>
<dbReference type="NCBIfam" id="TIGR01733">
    <property type="entry name" value="AA-adenyl-dom"/>
    <property type="match status" value="5"/>
</dbReference>
<organism evidence="8 9">
    <name type="scientific">Stigmatella aurantiaca (strain DW4/3-1)</name>
    <dbReference type="NCBI Taxonomy" id="378806"/>
    <lineage>
        <taxon>Bacteria</taxon>
        <taxon>Pseudomonadati</taxon>
        <taxon>Myxococcota</taxon>
        <taxon>Myxococcia</taxon>
        <taxon>Myxococcales</taxon>
        <taxon>Cystobacterineae</taxon>
        <taxon>Archangiaceae</taxon>
        <taxon>Stigmatella</taxon>
    </lineage>
</organism>
<dbReference type="NCBIfam" id="NF003417">
    <property type="entry name" value="PRK04813.1"/>
    <property type="match status" value="5"/>
</dbReference>
<dbReference type="CDD" id="cd19534">
    <property type="entry name" value="E_NRPS"/>
    <property type="match status" value="2"/>
</dbReference>
<dbReference type="FunFam" id="3.30.559.10:FF:000012">
    <property type="entry name" value="Non-ribosomal peptide synthetase"/>
    <property type="match status" value="1"/>
</dbReference>
<keyword evidence="5" id="KW-0677">Repeat</keyword>
<dbReference type="Gene3D" id="2.30.38.10">
    <property type="entry name" value="Luciferase, Domain 3"/>
    <property type="match status" value="5"/>
</dbReference>
<dbReference type="PROSITE" id="PS50075">
    <property type="entry name" value="CARRIER"/>
    <property type="match status" value="5"/>
</dbReference>
<dbReference type="GO" id="GO:0031177">
    <property type="term" value="F:phosphopantetheine binding"/>
    <property type="evidence" value="ECO:0007669"/>
    <property type="project" value="InterPro"/>
</dbReference>
<keyword evidence="3" id="KW-0596">Phosphopantetheine</keyword>
<dbReference type="InterPro" id="IPR009081">
    <property type="entry name" value="PP-bd_ACP"/>
</dbReference>
<dbReference type="InterPro" id="IPR010060">
    <property type="entry name" value="NRPS_synth"/>
</dbReference>
<dbReference type="Pfam" id="PF00668">
    <property type="entry name" value="Condensation"/>
    <property type="match status" value="7"/>
</dbReference>
<dbReference type="Pfam" id="PF13193">
    <property type="entry name" value="AMP-binding_C"/>
    <property type="match status" value="5"/>
</dbReference>
<dbReference type="Gene3D" id="3.30.559.10">
    <property type="entry name" value="Chloramphenicol acetyltransferase-like domain"/>
    <property type="match status" value="7"/>
</dbReference>
<evidence type="ECO:0000256" key="3">
    <source>
        <dbReference type="ARBA" id="ARBA00022450"/>
    </source>
</evidence>
<name>E3FPC9_STIAD</name>
<dbReference type="GO" id="GO:0005829">
    <property type="term" value="C:cytosol"/>
    <property type="evidence" value="ECO:0007669"/>
    <property type="project" value="TreeGrafter"/>
</dbReference>
<gene>
    <name evidence="8" type="ordered locus">STAUR_4157</name>
</gene>
<dbReference type="Gene3D" id="3.30.300.30">
    <property type="match status" value="5"/>
</dbReference>
<dbReference type="CDD" id="cd17651">
    <property type="entry name" value="A_NRPS_VisG_like"/>
    <property type="match status" value="1"/>
</dbReference>
<dbReference type="GO" id="GO:0043041">
    <property type="term" value="P:amino acid activation for nonribosomal peptide biosynthetic process"/>
    <property type="evidence" value="ECO:0007669"/>
    <property type="project" value="TreeGrafter"/>
</dbReference>
<sequence>MENPQDSKAGVPLSGSRFVPCSLLQEHVWNFEQVAGSGGACVQGGFRISGALEVPLLERSLDALIQRHQILRTRFALVEGTLAQIVEDAGRLPLTVIELARADEAALKEVALEQARRPFDPGRGPLLRAVLLHLGVQEHVLLLCMHRLIADEASFGVLGRELATLYSAFSAGRAPRLPEPSQYGEFAEKQRSSLRGEALDLHLHFWKQKFSGATPIQLPTDFHPPQAVTGVRARHSFVLPRALVEALRALAPGEADSLRDTLLAAFRLLLHRHAYQQEDTSIGLLVSHAPDSGGPGLLGPVASPLVLRLPLSGNPAFHSFRRSVRKTLAEALAHRALPFETLLDVLQLGPERGPELLRALVIFEAPAPEFLQLPELSFVPLETQGGVTPCELVLRLSEGLCELRGAFEYNAELFQAATISRMVERFERLLEGIAATPDQRVLALPLLTRQEHHQIHQEWNPRRVERREESAHGLFEEQVRRTPEAVAVSFEEEEVTYGELEKRANQVANYLRGKGVGPESRVGVCVERSVELVVGMLGTLKAGGAYVPLDPSVPAERLGYMVEDSGLEVLLTQAHLEGKLPQGALRVVRLDADWGEIGQQSQGKVESGSGGGNLAYVIYTSGSTGKPKGTLLEHGGLCNTVREAIEMMELGPGKRVLQFSSMGFDASVWEMFSALLSGARLEMAPKEALQPGAPLQELLKQKEITTATLTPAVLMQLEPRELPKLKTVAAAGEASTGELVRRWKEGRRFINAYGPTEVTICATKNGQVEERRPTIGRPLKNVQVYVLDEEQNEVPVGVAGELCVGGVGVGRGYQGRPELTAERFIPHPFSQEAGARLYRTGDRARYVEGGELEFLGRMDFQVKLRGFRIELEEVEGVLGKHPGVREVVVVVREDEGGSRRLVAYVVGKQKESAPSSESLRSYLKEKLPEYMVPSAYVRLEALPLALTGKVDRRALPAPDWSRPELDGEYVAPQTPVEKQLAAIWAKVLRLERVGRHDNFFLLGGDSIIGMQILARAHQVGLRFTSKQLFQHPTLAALAPLVTEAQGHGEQGVITGPVPLTPIQRWFLDQQQPEPHHFKQGMVFEVTEQVDPALLARALRRLLEHHDALRMCFLEEDGHWKQSNSAQAQEVSLRKVNLAQVPEAQREAAIEAVAEELQEGIELSQGLLLRAALLHLGAGQTERLLLVIHHFVVDFVSWRILLEDLNTAYQQLCRGEEVELPAKTTSFKTWAGKLEEYAQSPLEEELAYWLAPRKQVQALPVDRPGGANTQASARGVSLSLDVEQTRALLQEVPGAYRAHINDVLLTVLAQSLAQWTGSRQVRIDLEGHGREELFEDVNLSRTVGWFTTLFPVQLELPESTSPASALGVVREELRRLPHRGIGYGLLRYLRKDGAAQGLRSLPQAEVSFNYWGQIDLMGQGSAPFVLAPELGGPEFGGNHRRPHLLAVEARVFGGKLEVTCLYSENVHERATIEALVQGFMASLRALIAGRTSPEAARYVPADFPLARLDPAALEQVVKQAPRIEDLYPLSPLQQGLLYHAHLAPGTDLYFEQVSWTLSHALDASAFQKAWERVVAQNPILRTAFLWEGLSEPLQAVLPSVTLPWRQLDWRDVPEAEQKARLSSLVREDRTRGFELSQAPLMRVTLVRLGEAAYQCLFSFHHLLLDGWSVGLVFQELYAHCEAISAGKELPLKRGPAYREYIAWLRQQDFARSEAYWRQALKGFSTPTPLPYGQRPGGDAEAPQGYNERQLQIGTASAAALQAFVRQHRLTLNTLVLGAWGLVLGQHGGVTDVVFGTTLAGRPPELPGSDAVMGLLINTLPVRVRLDSRAPLLPWLERLQSEQDELRQYEHSPLSQVQAWSEVPRGTALFESLYSFENYPMDSALGGAEFIERTQFAIAASIIPNRKGLLLRIAFEPARFEKSTIDRLLEHWSLALERMVAARPEQPLGRISLLSEAERRQVLEEWNPRRVERREESAHGLFEEQVRRTPEAVAVSFEEEEVTYGELEKRANQVANYLRGKGVGPESRVGVCVERSVELVVGMLGTLKAGGAYVPLDPSVPAERLGYMVEDSGLEVLLTQAHLEGKLPQGALRVVRLDADWGEIGQQSQGKVESGSGGGNLAYVIYTSGSTGKPKGTLLEHGGLCNTVREAIEMMELGPGKRVLQFSSMGFDASVWEMFSALLSGARLEMAPKEALQPGAPLQELLKQKEITTATLTPAVLMQLEPRELPKLKTVAAAGEASTGELVRRWKEGRRFINAYGPTEVTICATKNGQVEERRPTIGRPLKNVQVYVLDEEQNEVPVGVAGELCVGGVGVGRGYQGRPELTAERFIPHPFSQEAGARLYRTGDRARYVEGGELEFLGRMDFQVKLRGFRIELEEVEGVLGKHPGVREVVVVVREDEGGSRRLVAYVVGKQKESAPSSESLRSYLKEKLPEYMVPSAYVRLEALPLALTGKVDRRALPVPTLDGAGRREGFVEPRTELERKLAEVWASVLKHARVGVHDNFFELGGDSISSMQIVARAHQAGLKVTSKQLFQHQTIAELAPVVDVSREQGMARDSMPLTAIRRGNADAARPMVSDFPLARMEPATLERVLKKHPQVEDIYPLSPLQQGMLFHALLSVELGMYFEQAVWRFGGALDVRAFQQAWQAVVDQNPILRTGFFWGEVPEPLQVVHPQGELPWQELDWRGVPSAEQPARMASFLEEDRARGFDLSRPPLMRVAIVRMGNSDDWIIWSFHHVVLDGWSSSLLLKDLFALYEAFVQGRPLQRVQRPAFREYIAWLQQQDTREAQAYWSQELKGFTAPTPLPGARSLERTGSESTHQREREVQFTEGETEAVQAFARKHKVTVNTVAQAAWALVLGRYSGEPEVVFGSTVAGRPPDLAGVDAMVGVLINTLPIRVRLPAEVPVLEWLQGLQAQQLEQRQHQHCPLVQIQKWSEVPRDRALFDSLFVFDYPMDASEMGRLGILEAETFRPSQRTNYPLTATLGFPRGKLELRLAHEPQSFDAALMEQVLVHWKVALERIIAYPEHRLRQLQLLTDEERRELVERWNETRTEYGRERCVHELFEEQARRTPEALAVRSGREQVSYGELNRRANQLANLLVKKGVGPEEVVGLCTERTVGTVVGLLGILKAGGAYVPLDPGYPEERLRYMLEDSGAKVVVTQQKVVGRLGGLRAEVVCLDRQAEELERESEQSPESGVGARNLAYVIYTSGSTGRPKGAMLEHQGVCNYLEWSGKAYRVEEGRGAPVHSSISFDLTVTSLVLPLVKGKAVEMVGEEEGVEGLGEALRAGGDYSLVKLTPTHLKMLSQQMKEEEAKGRTRAFIIGGEGLTAESLRYWRKNAPGTRLINEYGPTETVVGCSSYEVKEGDEEEGAVPIGEPIANTQLYVLDGQMGLVAKGVVGELYIGGEGVGRGYLGRGELTAERFVPDPYGKREGGRLYRTGDLVRRKVDGKLEYLGRMDTQVKVRGYRIELGEIETVLSKHAAVSEAVVVVREEPRGNQQLVGYVVTEGGRDESGAVREYLRQKLPEYMVPGALVCLERLPVTQNGKVDRKALPAPVLSSKASRDFAEPRTEVERKLAEVWTSVLKHPRIGVHDNFFELGGDSIISIHIVAQAQQMGLKVTSKQLFRHQTIAELASVVVDAGKEQEQGTVQGPVPLTPIQKWLFDQELPHPQHFNMALMLEVEPPVEAVRVEESLQALIEHHDALRLSFQKEGAAWTQVNEGIEKRLRLERVDVSQAGAGESDAIAQVAKRMQEGLSLGEAPLLKATLFERGEGEKGKLLLVLHHLVVDVVSWRVLLEDLNRAYAQRSQGEAIKLPAKTTPFKVWAERLARYAQGEAVGAELAYWAGAERQDVRGLPVDRSAGANTVASERRLTVALEKEETRVLLQEVPGAYRAQINDVLLTALAQSVGKWSGQQRVLVNLEGHGREELFEDVDVSRTVGWFTSIFPVLLDLQGARTSGEALRAIREDLRRLPRRGLGYGVLRYLREDGTGERLKALPRAQVGFNYVGQFDAMAEGASRFRLTQEQAGATVSEHNLRADLLEVHGQVFGGRLELTWAYSENFHERATIEALAQDFVAALRQLITHRHSEDAARLTVSDFPLARMEPETLERVLKQHPQVEDIYPLSPLQQGMLFHALLSVELGMYFEQAVWRFGGALDVRAFQQAWQAVVDQNPILRTGFFWKGVPEPLQVVHPQGELPWQELDWRGVPLAEQPARMASFLQEDRARGFDLSHPPVMRVAVIRMGDSDYRIIWSFHHVLLDGWSSSLLLKDLFALYEAFVQGRSLQLPRRPAFREYIAWLQQQDTREAQAYWSQELKGFTAPTPLPGARNLGRAGSESTRLRECEVQFTESETEAVQAFARKHKVTVNTVAQAAWALVLGRYSGEPEAVFGSTVAGRPPDLAGVDAMVGMLINTLPIRVRLPAEMHLVTWLQGLQAQQLEQRQHQHCPLVQIQKWSEVPRDRALFDSLFVFDYPMDASVKERLGVLEAETFQSIERTNYPLTATLGFPRGKLELRLAYEPQSFDAGLIDQVLAHWKVALERIVAQPDQRIAELGLMGEEERRELVERWNETRTEYGRERCVHELFEEQARRTPEALAVRSGREQVSYGELNRRANQLANLLVKKGVGPEEVVGLCTERTVGTVVGLLGILKAGGAYVPLDPGYPEERLRYMLEDSGAKVVVTQQKVVGRLGGLRAEVVCLDTQQEELERESEQSPESGVGARNLAYVIYTSGSTGRPKGAMLEHQGVCNYLEWSGKAYRVEEGRGAPVHSSISFDLTVTSLVLPLVKGKAVEMVGEEEGVEGLGEALRAGGDYSLVKLTPTHLKMLSQQMKEEEAKGRTRAFIIGGEGLTAESLRYWRKNAPGTRLINEYGPTETVVGCSSYEVKEGDEEEGAVPIGEPIANTQLYVLDGQMGLVAKGVVGELYIGGEGVGRGYLGRGELTAERFVPDPYGKREGGRLYRTGDLVRRKVDGKLEYLGRMDTQVKVRGYRIELGEIETVLSKHAAVSEAVVVVREEPRGNQQLVGYVVTEGGRDESGAVREYLRQKLPEYMVPGALVCLERLPVTQNGKVDRKALPAPVLSSKASRDFVSPKGALEELVAGIWAQVLGLDRVSANGNFFELGGHSLLAMQMISRVRETFEVDLPLRSLFGAPTVAELARTIEAALAGGLGRLAPPLAPVSREGELPTSFAQYRLWFLDQLQTGGYSYNVPVGMRLLGPLDREALERSLQEIIRRHEVLRTTFVSSGGRTVQVISPEVRLALAVENLEGLAPSEREGEAQRRAREEAQRPFELSHGPLLRATVLRLAKEEHVLLLVMHHIVTDGWSINVLLRELSQLYPVFVAGGVPALPALAIQYADFAVWQRRWLQGEVLEAQRSYWKKTLAGAPQALELPADRPRPQVQTSQGAQLSVQLPLALSQEIRALSHREGATLFMTLLAAFQALLARYSGQTDIVVGSPIAGRNRQEVEGLVGLFVNTLALRADVQGSLSFQALLAQVREACLGAYAHQDLPFEQVVEALQLDRDLSRTPLFQVMFVLETQSAPTLECGGLSLKPLDVDLVTAKFDLTVGLRETGHGLLSVWEYNTSLFDRETVARMARHFQTLLEGLTARPDQQISRISLLSEEERRQVLEAWAQTEAEYPRQTCIHRLFEAQAERAAGALAVKSLHGQVSYGELNAQANQLAHWLRTRGVRPEDRVVLCMERSVELAVGALGILKAGGAYVPLDPAYPAERLKTMAEDSRAKVVVTQGRLKGVFEGLRAEVVCLDDDREALEHQERKNPASGGEAANLAYVIYTSGSTGKPKGVEVSHASLANLVAWHQREYAVTPDDRATLVSGPAFDASVWELWPYLTAGASLHIPGDEVRAVPARLLEWLAAESITLSFLPTPLAEVVLAEDWPEGMALRALLTGGDRLRRRLRPGQKARLMNHYGPTENTVVATWAPVMGEVGTLPPIGRPISNAQAYVLDKGMNPVPVGVSGELFIGGDSLARGYLDRPALTAEKFLPHPFSTQPGSRLYRTGDLVRWSAAGELEFLGRVDQQVKIRGFRIELGEIEAVLAQHPAVREAVVVVRESAPEVKQLVGYAVAQGEARPSKAELRTYLRERLPEPMVPSAIVLLEALPVTPNGKLDRRALPVPEEGLGADDALVAPQTDFERAVAAIWQEVLHVAKVGTNDRFFDLGGNSLTILEVQKKLSTALSLDVKLTKLFQYPTIGSLAQHLAQGDPGPAVAAVSQQRVKRRQELDAQGQARRRLRTSKKDAQDE</sequence>
<dbReference type="Gene3D" id="3.40.50.980">
    <property type="match status" value="10"/>
</dbReference>
<evidence type="ECO:0000256" key="4">
    <source>
        <dbReference type="ARBA" id="ARBA00022553"/>
    </source>
</evidence>
<dbReference type="GO" id="GO:0044550">
    <property type="term" value="P:secondary metabolite biosynthetic process"/>
    <property type="evidence" value="ECO:0007669"/>
    <property type="project" value="UniProtKB-ARBA"/>
</dbReference>
<dbReference type="PROSITE" id="PS00012">
    <property type="entry name" value="PHOSPHOPANTETHEINE"/>
    <property type="match status" value="4"/>
</dbReference>
<evidence type="ECO:0000256" key="6">
    <source>
        <dbReference type="SAM" id="MobiDB-lite"/>
    </source>
</evidence>
<dbReference type="eggNOG" id="COG1020">
    <property type="taxonomic scope" value="Bacteria"/>
</dbReference>
<evidence type="ECO:0000256" key="1">
    <source>
        <dbReference type="ARBA" id="ARBA00001957"/>
    </source>
</evidence>
<dbReference type="CDD" id="cd05930">
    <property type="entry name" value="A_NRPS"/>
    <property type="match status" value="2"/>
</dbReference>
<feature type="region of interest" description="Disordered" evidence="6">
    <location>
        <begin position="6221"/>
        <end position="6261"/>
    </location>
</feature>
<dbReference type="SMART" id="SM00823">
    <property type="entry name" value="PKS_PP"/>
    <property type="match status" value="5"/>
</dbReference>
<dbReference type="EMBL" id="CP002271">
    <property type="protein sequence ID" value="ADO71939.1"/>
    <property type="molecule type" value="Genomic_DNA"/>
</dbReference>
<dbReference type="FunFam" id="3.40.50.12780:FF:000012">
    <property type="entry name" value="Non-ribosomal peptide synthetase"/>
    <property type="match status" value="5"/>
</dbReference>
<dbReference type="InterPro" id="IPR045851">
    <property type="entry name" value="AMP-bd_C_sf"/>
</dbReference>
<dbReference type="InterPro" id="IPR006162">
    <property type="entry name" value="Ppantetheine_attach_site"/>
</dbReference>
<dbReference type="PANTHER" id="PTHR45527:SF1">
    <property type="entry name" value="FATTY ACID SYNTHASE"/>
    <property type="match status" value="1"/>
</dbReference>
<accession>E3FPC9</accession>
<dbReference type="Pfam" id="PF00501">
    <property type="entry name" value="AMP-binding"/>
    <property type="match status" value="5"/>
</dbReference>
<protein>
    <submittedName>
        <fullName evidence="8">Bacitracin synthetase 1</fullName>
    </submittedName>
</protein>
<dbReference type="FunFam" id="1.10.1200.10:FF:000005">
    <property type="entry name" value="Nonribosomal peptide synthetase 1"/>
    <property type="match status" value="3"/>
</dbReference>
<dbReference type="SUPFAM" id="SSF47336">
    <property type="entry name" value="ACP-like"/>
    <property type="match status" value="5"/>
</dbReference>
<dbReference type="Gene3D" id="1.10.1200.10">
    <property type="entry name" value="ACP-like"/>
    <property type="match status" value="5"/>
</dbReference>
<feature type="domain" description="Carrier" evidence="7">
    <location>
        <begin position="6147"/>
        <end position="6222"/>
    </location>
</feature>
<dbReference type="NCBIfam" id="TIGR01720">
    <property type="entry name" value="NRPS-para261"/>
    <property type="match status" value="2"/>
</dbReference>
<dbReference type="PANTHER" id="PTHR45527">
    <property type="entry name" value="NONRIBOSOMAL PEPTIDE SYNTHETASE"/>
    <property type="match status" value="1"/>
</dbReference>
<dbReference type="Pfam" id="PF00550">
    <property type="entry name" value="PP-binding"/>
    <property type="match status" value="5"/>
</dbReference>
<dbReference type="GO" id="GO:0072330">
    <property type="term" value="P:monocarboxylic acid biosynthetic process"/>
    <property type="evidence" value="ECO:0007669"/>
    <property type="project" value="UniProtKB-ARBA"/>
</dbReference>
<dbReference type="FunFam" id="3.40.50.980:FF:000001">
    <property type="entry name" value="Non-ribosomal peptide synthetase"/>
    <property type="match status" value="5"/>
</dbReference>
<keyword evidence="4" id="KW-0597">Phosphoprotein</keyword>
<dbReference type="FunFam" id="1.10.1200.10:FF:000016">
    <property type="entry name" value="Non-ribosomal peptide synthase"/>
    <property type="match status" value="1"/>
</dbReference>
<comment type="cofactor">
    <cofactor evidence="1">
        <name>pantetheine 4'-phosphate</name>
        <dbReference type="ChEBI" id="CHEBI:47942"/>
    </cofactor>
</comment>
<dbReference type="CDD" id="cd19531">
    <property type="entry name" value="LCL_NRPS-like"/>
    <property type="match status" value="2"/>
</dbReference>
<dbReference type="Gene3D" id="3.30.559.30">
    <property type="entry name" value="Nonribosomal peptide synthetase, condensation domain"/>
    <property type="match status" value="7"/>
</dbReference>
<dbReference type="CDD" id="cd19543">
    <property type="entry name" value="DCL_NRPS"/>
    <property type="match status" value="3"/>
</dbReference>
<dbReference type="SUPFAM" id="SSF52777">
    <property type="entry name" value="CoA-dependent acyltransferases"/>
    <property type="match status" value="14"/>
</dbReference>
<feature type="compositionally biased region" description="Basic and acidic residues" evidence="6">
    <location>
        <begin position="2810"/>
        <end position="2827"/>
    </location>
</feature>
<dbReference type="GO" id="GO:0003824">
    <property type="term" value="F:catalytic activity"/>
    <property type="evidence" value="ECO:0007669"/>
    <property type="project" value="InterPro"/>
</dbReference>
<keyword evidence="9" id="KW-1185">Reference proteome</keyword>
<feature type="domain" description="Carrier" evidence="7">
    <location>
        <begin position="3569"/>
        <end position="3643"/>
    </location>
</feature>
<feature type="domain" description="Carrier" evidence="7">
    <location>
        <begin position="2476"/>
        <end position="2550"/>
    </location>
</feature>
<reference evidence="8 9" key="1">
    <citation type="journal article" date="2011" name="Mol. Biol. Evol.">
        <title>Comparative genomic analysis of fruiting body formation in Myxococcales.</title>
        <authorList>
            <person name="Huntley S."/>
            <person name="Hamann N."/>
            <person name="Wegener-Feldbrugge S."/>
            <person name="Treuner-Lange A."/>
            <person name="Kube M."/>
            <person name="Reinhardt R."/>
            <person name="Klages S."/>
            <person name="Muller R."/>
            <person name="Ronning C.M."/>
            <person name="Nierman W.C."/>
            <person name="Sogaard-Andersen L."/>
        </authorList>
    </citation>
    <scope>NUCLEOTIDE SEQUENCE [LARGE SCALE GENOMIC DNA]</scope>
    <source>
        <strain evidence="8 9">DW4/3-1</strain>
    </source>
</reference>
<comment type="similarity">
    <text evidence="2">Belongs to the ATP-dependent AMP-binding enzyme family.</text>
</comment>
<evidence type="ECO:0000256" key="2">
    <source>
        <dbReference type="ARBA" id="ARBA00006432"/>
    </source>
</evidence>
<dbReference type="SUPFAM" id="SSF56801">
    <property type="entry name" value="Acetyl-CoA synthetase-like"/>
    <property type="match status" value="5"/>
</dbReference>
<dbReference type="InterPro" id="IPR020845">
    <property type="entry name" value="AMP-binding_CS"/>
</dbReference>
<evidence type="ECO:0000256" key="5">
    <source>
        <dbReference type="ARBA" id="ARBA00022737"/>
    </source>
</evidence>
<dbReference type="InterPro" id="IPR025110">
    <property type="entry name" value="AMP-bd_C"/>
</dbReference>
<dbReference type="HOGENOM" id="CLU_000022_18_2_7"/>
<evidence type="ECO:0000259" key="7">
    <source>
        <dbReference type="PROSITE" id="PS50075"/>
    </source>
</evidence>
<dbReference type="FunFam" id="2.30.38.10:FF:000001">
    <property type="entry name" value="Non-ribosomal peptide synthetase PvdI"/>
    <property type="match status" value="5"/>
</dbReference>
<dbReference type="PROSITE" id="PS00455">
    <property type="entry name" value="AMP_BINDING"/>
    <property type="match status" value="5"/>
</dbReference>
<dbReference type="STRING" id="378806.STAUR_4157"/>
<dbReference type="FunFam" id="3.30.300.30:FF:000010">
    <property type="entry name" value="Enterobactin synthetase component F"/>
    <property type="match status" value="5"/>
</dbReference>
<feature type="domain" description="Carrier" evidence="7">
    <location>
        <begin position="971"/>
        <end position="1045"/>
    </location>
</feature>
<dbReference type="NCBIfam" id="NF004282">
    <property type="entry name" value="PRK05691.1"/>
    <property type="match status" value="9"/>
</dbReference>
<dbReference type="InterPro" id="IPR020806">
    <property type="entry name" value="PKS_PP-bd"/>
</dbReference>
<dbReference type="KEGG" id="sur:STAUR_4157"/>
<dbReference type="InterPro" id="IPR001242">
    <property type="entry name" value="Condensation_dom"/>
</dbReference>
<evidence type="ECO:0000313" key="9">
    <source>
        <dbReference type="Proteomes" id="UP000001351"/>
    </source>
</evidence>
<feature type="region of interest" description="Disordered" evidence="6">
    <location>
        <begin position="2803"/>
        <end position="2827"/>
    </location>
</feature>
<feature type="domain" description="Carrier" evidence="7">
    <location>
        <begin position="5091"/>
        <end position="5166"/>
    </location>
</feature>
<dbReference type="InterPro" id="IPR010071">
    <property type="entry name" value="AA_adenyl_dom"/>
</dbReference>
<dbReference type="Proteomes" id="UP000001351">
    <property type="component" value="Chromosome"/>
</dbReference>
<dbReference type="InterPro" id="IPR023213">
    <property type="entry name" value="CAT-like_dom_sf"/>
</dbReference>